<reference evidence="2 3" key="1">
    <citation type="submission" date="2019-04" db="EMBL/GenBank/DDBJ databases">
        <title>Draft genome sequences of Streptomyces avermitilis ATCC 31267.</title>
        <authorList>
            <person name="Komaki H."/>
            <person name="Tamura T."/>
            <person name="Hosoyama A."/>
        </authorList>
    </citation>
    <scope>NUCLEOTIDE SEQUENCE [LARGE SCALE GENOMIC DNA]</scope>
    <source>
        <strain evidence="2 3">ATCC 31267</strain>
    </source>
</reference>
<organism evidence="2 3">
    <name type="scientific">Streptomyces avermitilis</name>
    <dbReference type="NCBI Taxonomy" id="33903"/>
    <lineage>
        <taxon>Bacteria</taxon>
        <taxon>Bacillati</taxon>
        <taxon>Actinomycetota</taxon>
        <taxon>Actinomycetes</taxon>
        <taxon>Kitasatosporales</taxon>
        <taxon>Streptomycetaceae</taxon>
        <taxon>Streptomyces</taxon>
    </lineage>
</organism>
<protein>
    <submittedName>
        <fullName evidence="2">Uncharacterized protein</fullName>
    </submittedName>
</protein>
<evidence type="ECO:0000313" key="1">
    <source>
        <dbReference type="EMBL" id="GDY67463.1"/>
    </source>
</evidence>
<dbReference type="EMBL" id="BJHX01000001">
    <property type="protein sequence ID" value="GDY67463.1"/>
    <property type="molecule type" value="Genomic_DNA"/>
</dbReference>
<evidence type="ECO:0000313" key="2">
    <source>
        <dbReference type="EMBL" id="GDY72242.1"/>
    </source>
</evidence>
<dbReference type="Proteomes" id="UP000302139">
    <property type="component" value="Unassembled WGS sequence"/>
</dbReference>
<evidence type="ECO:0000313" key="4">
    <source>
        <dbReference type="Proteomes" id="UP000302139"/>
    </source>
</evidence>
<evidence type="ECO:0000313" key="3">
    <source>
        <dbReference type="Proteomes" id="UP000299211"/>
    </source>
</evidence>
<name>A0A4D4MJI5_STRAX</name>
<sequence>MNESRPHLVPVRSRDAEDFVRLRHRHHPPPAGQVFSVGAADDTGILRAVAVVGRPVAQPTASSRSLNP</sequence>
<proteinExistence type="predicted"/>
<dbReference type="RefSeq" id="WP_010988570.1">
    <property type="nucleotide sequence ID" value="NZ_BAABTN010000028.1"/>
</dbReference>
<accession>A0A4D4MJI5</accession>
<dbReference type="AlphaFoldDB" id="A0A4D4MJI5"/>
<comment type="caution">
    <text evidence="2">The sequence shown here is derived from an EMBL/GenBank/DDBJ whole genome shotgun (WGS) entry which is preliminary data.</text>
</comment>
<dbReference type="GeneID" id="43933280"/>
<dbReference type="EMBL" id="BJHY01000001">
    <property type="protein sequence ID" value="GDY72242.1"/>
    <property type="molecule type" value="Genomic_DNA"/>
</dbReference>
<dbReference type="NCBIfam" id="NF045478">
    <property type="entry name" value="XF1762_fam"/>
    <property type="match status" value="1"/>
</dbReference>
<dbReference type="InterPro" id="IPR053780">
    <property type="entry name" value="Gp66-like"/>
</dbReference>
<gene>
    <name evidence="1" type="ORF">SAV14893_068560</name>
    <name evidence="2" type="ORF">SAV31267_017270</name>
</gene>
<reference evidence="1 4" key="2">
    <citation type="submission" date="2019-04" db="EMBL/GenBank/DDBJ databases">
        <title>Draft genome sequences of Streptomyces avermitilis NBRC 14893.</title>
        <authorList>
            <person name="Komaki H."/>
            <person name="Tamura T."/>
            <person name="Hosoyama A."/>
        </authorList>
    </citation>
    <scope>NUCLEOTIDE SEQUENCE [LARGE SCALE GENOMIC DNA]</scope>
    <source>
        <strain evidence="1 4">NBRC 14893</strain>
    </source>
</reference>
<dbReference type="Proteomes" id="UP000299211">
    <property type="component" value="Unassembled WGS sequence"/>
</dbReference>